<evidence type="ECO:0000259" key="2">
    <source>
        <dbReference type="Pfam" id="PF01266"/>
    </source>
</evidence>
<keyword evidence="1" id="KW-0560">Oxidoreductase</keyword>
<proteinExistence type="predicted"/>
<dbReference type="Gene3D" id="3.50.50.60">
    <property type="entry name" value="FAD/NAD(P)-binding domain"/>
    <property type="match status" value="1"/>
</dbReference>
<evidence type="ECO:0000313" key="4">
    <source>
        <dbReference type="Proteomes" id="UP001166251"/>
    </source>
</evidence>
<keyword evidence="4" id="KW-1185">Reference proteome</keyword>
<comment type="caution">
    <text evidence="3">The sequence shown here is derived from an EMBL/GenBank/DDBJ whole genome shotgun (WGS) entry which is preliminary data.</text>
</comment>
<protein>
    <submittedName>
        <fullName evidence="3">FAD-binding oxidoreductase</fullName>
    </submittedName>
</protein>
<feature type="domain" description="FAD dependent oxidoreductase" evidence="2">
    <location>
        <begin position="16"/>
        <end position="95"/>
    </location>
</feature>
<dbReference type="EMBL" id="JAHZSS010000007">
    <property type="protein sequence ID" value="MBW8191002.1"/>
    <property type="molecule type" value="Genomic_DNA"/>
</dbReference>
<dbReference type="PANTHER" id="PTHR13847">
    <property type="entry name" value="SARCOSINE DEHYDROGENASE-RELATED"/>
    <property type="match status" value="1"/>
</dbReference>
<accession>A0ABS7EH43</accession>
<gene>
    <name evidence="3" type="ORF">K0504_08140</name>
</gene>
<sequence>MVLFVSQSIPTSSQVKVAVIGGGVAGSTIALRLSELGIKTTLFEKGPSLVNGPPMCHLHAGGNLYRDISDEQCFTLLQQSIDTLKVFRHCVDWRPTVIALPTTDKSTPAALLPRLYKLQQRYRELVADDETNEVLGSPEHYFRPYEREQLEALAKRPTPKVAQGFDDWLIPVAKTVNLDTLQFPVFLVQEYGLSAFRFAAAATLAMKSIADCELRLNHQIVAITDTSGALAPSGSLETNDALATNSTPATNGAVSKRWQLSYKDSAGALNLFDCDYVVNACGFRSGEIDDLLNLPRQRLVEFKAAYVAHWPDTFGQWPEVIIHGERGTPQGMAQLTPYPNGFFQLHGMTHDITLFEGGLVASHATSAQPKLSTRFLNKIEHQWPEQEVASRTQAAVNHASQFFPAFANAKVAAKPLYGAQQIPGTDPGLRAADVSFCSDGYARAEIVKASSALAASDAILGDLKRLGLTQHLHVEAVNSSHYFPATKSLTQQGVVQLALKIAAQRDYSEALAEPIQSAHTG</sequence>
<organism evidence="3 4">
    <name type="scientific">Neiella holothuriorum</name>
    <dbReference type="NCBI Taxonomy" id="2870530"/>
    <lineage>
        <taxon>Bacteria</taxon>
        <taxon>Pseudomonadati</taxon>
        <taxon>Pseudomonadota</taxon>
        <taxon>Gammaproteobacteria</taxon>
        <taxon>Alteromonadales</taxon>
        <taxon>Echinimonadaceae</taxon>
        <taxon>Neiella</taxon>
    </lineage>
</organism>
<reference evidence="3" key="1">
    <citation type="submission" date="2021-07" db="EMBL/GenBank/DDBJ databases">
        <title>Neiella marina sp. nov., isolated from the intestinal content of sea cucumber Apostichopus japonicus.</title>
        <authorList>
            <person name="Bai X."/>
        </authorList>
    </citation>
    <scope>NUCLEOTIDE SEQUENCE</scope>
    <source>
        <strain evidence="3">126</strain>
    </source>
</reference>
<name>A0ABS7EH43_9GAMM</name>
<evidence type="ECO:0000313" key="3">
    <source>
        <dbReference type="EMBL" id="MBW8191002.1"/>
    </source>
</evidence>
<dbReference type="Pfam" id="PF01266">
    <property type="entry name" value="DAO"/>
    <property type="match status" value="1"/>
</dbReference>
<dbReference type="SUPFAM" id="SSF51905">
    <property type="entry name" value="FAD/NAD(P)-binding domain"/>
    <property type="match status" value="1"/>
</dbReference>
<dbReference type="Proteomes" id="UP001166251">
    <property type="component" value="Unassembled WGS sequence"/>
</dbReference>
<dbReference type="InterPro" id="IPR036188">
    <property type="entry name" value="FAD/NAD-bd_sf"/>
</dbReference>
<dbReference type="InterPro" id="IPR006076">
    <property type="entry name" value="FAD-dep_OxRdtase"/>
</dbReference>
<evidence type="ECO:0000256" key="1">
    <source>
        <dbReference type="ARBA" id="ARBA00023002"/>
    </source>
</evidence>